<sequence>MSDYFGILDNGHEQWCRGFAWDGQQVICELENSVNGGGDLQGGNFFSTPVLERHRYCRVTQLKKSGN</sequence>
<dbReference type="EMBL" id="BMXA01000007">
    <property type="protein sequence ID" value="GHA18204.1"/>
    <property type="molecule type" value="Genomic_DNA"/>
</dbReference>
<gene>
    <name evidence="1" type="ORF">GCM10008090_29720</name>
</gene>
<dbReference type="AlphaFoldDB" id="A0A918S054"/>
<protein>
    <submittedName>
        <fullName evidence="1">Uncharacterized protein</fullName>
    </submittedName>
</protein>
<evidence type="ECO:0000313" key="2">
    <source>
        <dbReference type="Proteomes" id="UP000614811"/>
    </source>
</evidence>
<reference evidence="1" key="1">
    <citation type="journal article" date="2014" name="Int. J. Syst. Evol. Microbiol.">
        <title>Complete genome sequence of Corynebacterium casei LMG S-19264T (=DSM 44701T), isolated from a smear-ripened cheese.</title>
        <authorList>
            <consortium name="US DOE Joint Genome Institute (JGI-PGF)"/>
            <person name="Walter F."/>
            <person name="Albersmeier A."/>
            <person name="Kalinowski J."/>
            <person name="Ruckert C."/>
        </authorList>
    </citation>
    <scope>NUCLEOTIDE SEQUENCE</scope>
    <source>
        <strain evidence="1">KCTC 12711</strain>
    </source>
</reference>
<dbReference type="Proteomes" id="UP000614811">
    <property type="component" value="Unassembled WGS sequence"/>
</dbReference>
<reference evidence="1" key="2">
    <citation type="submission" date="2020-09" db="EMBL/GenBank/DDBJ databases">
        <authorList>
            <person name="Sun Q."/>
            <person name="Kim S."/>
        </authorList>
    </citation>
    <scope>NUCLEOTIDE SEQUENCE</scope>
    <source>
        <strain evidence="1">KCTC 12711</strain>
    </source>
</reference>
<evidence type="ECO:0000313" key="1">
    <source>
        <dbReference type="EMBL" id="GHA18204.1"/>
    </source>
</evidence>
<keyword evidence="2" id="KW-1185">Reference proteome</keyword>
<dbReference type="RefSeq" id="WP_189402501.1">
    <property type="nucleotide sequence ID" value="NZ_BMXA01000007.1"/>
</dbReference>
<name>A0A918S054_9GAMM</name>
<comment type="caution">
    <text evidence="1">The sequence shown here is derived from an EMBL/GenBank/DDBJ whole genome shotgun (WGS) entry which is preliminary data.</text>
</comment>
<proteinExistence type="predicted"/>
<accession>A0A918S054</accession>
<organism evidence="1 2">
    <name type="scientific">Arenicella chitinivorans</name>
    <dbReference type="NCBI Taxonomy" id="1329800"/>
    <lineage>
        <taxon>Bacteria</taxon>
        <taxon>Pseudomonadati</taxon>
        <taxon>Pseudomonadota</taxon>
        <taxon>Gammaproteobacteria</taxon>
        <taxon>Arenicellales</taxon>
        <taxon>Arenicellaceae</taxon>
        <taxon>Arenicella</taxon>
    </lineage>
</organism>